<keyword evidence="2" id="KW-1185">Reference proteome</keyword>
<evidence type="ECO:0000313" key="1">
    <source>
        <dbReference type="EMBL" id="MEH7827766.1"/>
    </source>
</evidence>
<sequence>MVIAAACNSETILAANLSRSPLLDHVPLQTEWGAGSAAHAYNRALDATSQDIVVFAHQDVFLPRGWEKLLARRIAEVAAIDPDWALIGAFGVGADGPHYGPVWSSSLGMIVGRVPLSPIPALSYDELLIVLRRRSGLRFDTSLPGWHLYGTDIVTEARRQGLGAWITALPCIHNDRYHGVLGQDYVDCYRAMQRKWAGQLPLRSPIIKISRSGLHLWRDRWQAWRDTKDRLGMAIGTDTPVEQLAALCGWSDLTACS</sequence>
<dbReference type="SUPFAM" id="SSF53448">
    <property type="entry name" value="Nucleotide-diphospho-sugar transferases"/>
    <property type="match status" value="1"/>
</dbReference>
<evidence type="ECO:0008006" key="3">
    <source>
        <dbReference type="Google" id="ProtNLM"/>
    </source>
</evidence>
<comment type="caution">
    <text evidence="1">The sequence shown here is derived from an EMBL/GenBank/DDBJ whole genome shotgun (WGS) entry which is preliminary data.</text>
</comment>
<evidence type="ECO:0000313" key="2">
    <source>
        <dbReference type="Proteomes" id="UP001431963"/>
    </source>
</evidence>
<dbReference type="EMBL" id="JBALHR010000003">
    <property type="protein sequence ID" value="MEH7827766.1"/>
    <property type="molecule type" value="Genomic_DNA"/>
</dbReference>
<name>A0ABU8BSY1_9RHOB</name>
<organism evidence="1 2">
    <name type="scientific">Gemmobacter denitrificans</name>
    <dbReference type="NCBI Taxonomy" id="3123040"/>
    <lineage>
        <taxon>Bacteria</taxon>
        <taxon>Pseudomonadati</taxon>
        <taxon>Pseudomonadota</taxon>
        <taxon>Alphaproteobacteria</taxon>
        <taxon>Rhodobacterales</taxon>
        <taxon>Paracoccaceae</taxon>
        <taxon>Gemmobacter</taxon>
    </lineage>
</organism>
<proteinExistence type="predicted"/>
<dbReference type="RefSeq" id="WP_335421074.1">
    <property type="nucleotide sequence ID" value="NZ_JBALHR010000003.1"/>
</dbReference>
<dbReference type="InterPro" id="IPR029044">
    <property type="entry name" value="Nucleotide-diphossugar_trans"/>
</dbReference>
<dbReference type="Gene3D" id="3.90.550.10">
    <property type="entry name" value="Spore Coat Polysaccharide Biosynthesis Protein SpsA, Chain A"/>
    <property type="match status" value="1"/>
</dbReference>
<gene>
    <name evidence="1" type="ORF">V6590_06375</name>
</gene>
<dbReference type="Proteomes" id="UP001431963">
    <property type="component" value="Unassembled WGS sequence"/>
</dbReference>
<reference evidence="1" key="1">
    <citation type="submission" date="2024-02" db="EMBL/GenBank/DDBJ databases">
        <title>Genome sequences of strain Gemmobacter sp. JM10B15.</title>
        <authorList>
            <person name="Zhang M."/>
        </authorList>
    </citation>
    <scope>NUCLEOTIDE SEQUENCE</scope>
    <source>
        <strain evidence="1">JM10B15</strain>
    </source>
</reference>
<accession>A0ABU8BSY1</accession>
<protein>
    <recommendedName>
        <fullName evidence="3">Glycosyl transferase family 2</fullName>
    </recommendedName>
</protein>